<feature type="transmembrane region" description="Helical" evidence="2">
    <location>
        <begin position="389"/>
        <end position="409"/>
    </location>
</feature>
<sequence>MRLPALIFSLPWDLPIQCGYGGLTVICLGEGPSSGGWDLGLESVRSGSRWNWWVLLGLVGNLVTMTDRRYRYNLPRKGITSDLRPWVSHSVALLTDSRRIFASVSLWTTSTWYNHSVNGRMEDYYTPIYQPTGPSGEMCGASCACKVSVKDEACSSLGVVSKNDAHARSRSSSSPLRTPDDIHENGGRPESDSVHLLPLENMTLSPGLDSIHNITEREIHDKSKGDWLSKGFAILQTSWFLVQCIARRIQRLPLTELELATCAFAVLNAVVYGLWWNKPRRPLIVPTQSAEPCDHSVWTSLVQMQDLREIPRLPLLTVMKSGETMAATVDRTWGLLHSWDEAEDFREILLLFIAIPVSPLVNMMSGADISVQDIHVSSYYSGDVGDEEWVLTLIAVACSSAFGAIHCIGWTFEFPSHTQQILWRGCSLAVTCLPLLTVSTPTAIVVLEAALPDWMEGALDGLMTYILAAELFIYVAARITLLAIAFHSLSSLPAAAYRTVSWTNYIPHI</sequence>
<dbReference type="OrthoDB" id="9451547at2759"/>
<dbReference type="PANTHER" id="PTHR35043:SF7">
    <property type="entry name" value="TRANSCRIPTION FACTOR DOMAIN-CONTAINING PROTEIN"/>
    <property type="match status" value="1"/>
</dbReference>
<dbReference type="PANTHER" id="PTHR35043">
    <property type="entry name" value="TRANSCRIPTION FACTOR DOMAIN-CONTAINING PROTEIN"/>
    <property type="match status" value="1"/>
</dbReference>
<dbReference type="EMBL" id="ML213513">
    <property type="protein sequence ID" value="TFK50287.1"/>
    <property type="molecule type" value="Genomic_DNA"/>
</dbReference>
<evidence type="ECO:0000313" key="3">
    <source>
        <dbReference type="EMBL" id="TFK50287.1"/>
    </source>
</evidence>
<dbReference type="Proteomes" id="UP000305948">
    <property type="component" value="Unassembled WGS sequence"/>
</dbReference>
<keyword evidence="2" id="KW-1133">Transmembrane helix</keyword>
<evidence type="ECO:0000313" key="4">
    <source>
        <dbReference type="Proteomes" id="UP000305948"/>
    </source>
</evidence>
<gene>
    <name evidence="3" type="ORF">OE88DRAFT_1645380</name>
</gene>
<feature type="compositionally biased region" description="Basic and acidic residues" evidence="1">
    <location>
        <begin position="178"/>
        <end position="193"/>
    </location>
</feature>
<evidence type="ECO:0008006" key="5">
    <source>
        <dbReference type="Google" id="ProtNLM"/>
    </source>
</evidence>
<dbReference type="STRING" id="5364.A0A5C3MZ26"/>
<keyword evidence="2" id="KW-0812">Transmembrane</keyword>
<name>A0A5C3MZ26_9AGAM</name>
<feature type="transmembrane region" description="Helical" evidence="2">
    <location>
        <begin position="421"/>
        <end position="445"/>
    </location>
</feature>
<keyword evidence="4" id="KW-1185">Reference proteome</keyword>
<accession>A0A5C3MZ26</accession>
<protein>
    <recommendedName>
        <fullName evidence="5">Transmembrane protein</fullName>
    </recommendedName>
</protein>
<dbReference type="AlphaFoldDB" id="A0A5C3MZ26"/>
<evidence type="ECO:0000256" key="1">
    <source>
        <dbReference type="SAM" id="MobiDB-lite"/>
    </source>
</evidence>
<proteinExistence type="predicted"/>
<evidence type="ECO:0000256" key="2">
    <source>
        <dbReference type="SAM" id="Phobius"/>
    </source>
</evidence>
<feature type="region of interest" description="Disordered" evidence="1">
    <location>
        <begin position="165"/>
        <end position="195"/>
    </location>
</feature>
<organism evidence="3 4">
    <name type="scientific">Heliocybe sulcata</name>
    <dbReference type="NCBI Taxonomy" id="5364"/>
    <lineage>
        <taxon>Eukaryota</taxon>
        <taxon>Fungi</taxon>
        <taxon>Dikarya</taxon>
        <taxon>Basidiomycota</taxon>
        <taxon>Agaricomycotina</taxon>
        <taxon>Agaricomycetes</taxon>
        <taxon>Gloeophyllales</taxon>
        <taxon>Gloeophyllaceae</taxon>
        <taxon>Heliocybe</taxon>
    </lineage>
</organism>
<feature type="transmembrane region" description="Helical" evidence="2">
    <location>
        <begin position="465"/>
        <end position="489"/>
    </location>
</feature>
<keyword evidence="2" id="KW-0472">Membrane</keyword>
<feature type="transmembrane region" description="Helical" evidence="2">
    <location>
        <begin position="257"/>
        <end position="276"/>
    </location>
</feature>
<reference evidence="3 4" key="1">
    <citation type="journal article" date="2019" name="Nat. Ecol. Evol.">
        <title>Megaphylogeny resolves global patterns of mushroom evolution.</title>
        <authorList>
            <person name="Varga T."/>
            <person name="Krizsan K."/>
            <person name="Foldi C."/>
            <person name="Dima B."/>
            <person name="Sanchez-Garcia M."/>
            <person name="Sanchez-Ramirez S."/>
            <person name="Szollosi G.J."/>
            <person name="Szarkandi J.G."/>
            <person name="Papp V."/>
            <person name="Albert L."/>
            <person name="Andreopoulos W."/>
            <person name="Angelini C."/>
            <person name="Antonin V."/>
            <person name="Barry K.W."/>
            <person name="Bougher N.L."/>
            <person name="Buchanan P."/>
            <person name="Buyck B."/>
            <person name="Bense V."/>
            <person name="Catcheside P."/>
            <person name="Chovatia M."/>
            <person name="Cooper J."/>
            <person name="Damon W."/>
            <person name="Desjardin D."/>
            <person name="Finy P."/>
            <person name="Geml J."/>
            <person name="Haridas S."/>
            <person name="Hughes K."/>
            <person name="Justo A."/>
            <person name="Karasinski D."/>
            <person name="Kautmanova I."/>
            <person name="Kiss B."/>
            <person name="Kocsube S."/>
            <person name="Kotiranta H."/>
            <person name="LaButti K.M."/>
            <person name="Lechner B.E."/>
            <person name="Liimatainen K."/>
            <person name="Lipzen A."/>
            <person name="Lukacs Z."/>
            <person name="Mihaltcheva S."/>
            <person name="Morgado L.N."/>
            <person name="Niskanen T."/>
            <person name="Noordeloos M.E."/>
            <person name="Ohm R.A."/>
            <person name="Ortiz-Santana B."/>
            <person name="Ovrebo C."/>
            <person name="Racz N."/>
            <person name="Riley R."/>
            <person name="Savchenko A."/>
            <person name="Shiryaev A."/>
            <person name="Soop K."/>
            <person name="Spirin V."/>
            <person name="Szebenyi C."/>
            <person name="Tomsovsky M."/>
            <person name="Tulloss R.E."/>
            <person name="Uehling J."/>
            <person name="Grigoriev I.V."/>
            <person name="Vagvolgyi C."/>
            <person name="Papp T."/>
            <person name="Martin F.M."/>
            <person name="Miettinen O."/>
            <person name="Hibbett D.S."/>
            <person name="Nagy L.G."/>
        </authorList>
    </citation>
    <scope>NUCLEOTIDE SEQUENCE [LARGE SCALE GENOMIC DNA]</scope>
    <source>
        <strain evidence="3 4">OMC1185</strain>
    </source>
</reference>